<dbReference type="InterPro" id="IPR004394">
    <property type="entry name" value="Iojap/RsfS/C7orf30"/>
</dbReference>
<dbReference type="AlphaFoldDB" id="A0A6J2WWJ1"/>
<dbReference type="GO" id="GO:0005739">
    <property type="term" value="C:mitochondrion"/>
    <property type="evidence" value="ECO:0007669"/>
    <property type="project" value="UniProtKB-SubCell"/>
</dbReference>
<comment type="function">
    <text evidence="4">Required for normal mitochondrial ribosome function and mitochondrial translation. May play a role in ribosome biogenesis by preventing premature association of the 28S and 39S ribosomal subunits. Interacts with mitochondrial ribosomal protein uL14m (MRPL14), probably blocking formation of intersubunit bridge B8, preventing association of the 28S and 39S ribosomal subunits. Addition to isolated mitochondrial ribosomal subunits partially inhibits translation, probably by interfering with the association of the 28S and 39S ribosomal subunits and the formation of functional ribosomes. May also participate in the assembly and/or regulation of the stability of the large subunit of the mitochondrial ribosome. May function as a ribosomal silencing factor.</text>
</comment>
<dbReference type="InParanoid" id="A0A6J2WWJ1"/>
<evidence type="ECO:0000313" key="7">
    <source>
        <dbReference type="RefSeq" id="XP_030648552.1"/>
    </source>
</evidence>
<evidence type="ECO:0000313" key="6">
    <source>
        <dbReference type="Proteomes" id="UP000504632"/>
    </source>
</evidence>
<proteinExistence type="inferred from homology"/>
<dbReference type="GO" id="GO:0017148">
    <property type="term" value="P:negative regulation of translation"/>
    <property type="evidence" value="ECO:0007669"/>
    <property type="project" value="TreeGrafter"/>
</dbReference>
<dbReference type="InterPro" id="IPR043519">
    <property type="entry name" value="NT_sf"/>
</dbReference>
<comment type="similarity">
    <text evidence="2">Belongs to the Iojap/RsfS family.</text>
</comment>
<sequence length="230" mass="26578">MFRLKSLRPIFIWSNARALHAKVMAQCSQCVSGRKRDFSSALLGTSKVRVCCVTPIRLYTDWPDQDPTFHTTENRRLACQRTDTETEQNHNTVKRQPVFNIDVLVSLLRQENAVDICVIRVPAEIKYCDYFVVVSGSSTRHIRAMALYAIKVYKFMRSDDAPHARVEGKDADDWMCIDFGTMVVHFMLPETRMIYELEKLWTLRSFDEQLSSIPAEQLPPDFVYGAEDTK</sequence>
<evidence type="ECO:0000256" key="5">
    <source>
        <dbReference type="ARBA" id="ARBA00073331"/>
    </source>
</evidence>
<dbReference type="Gene3D" id="3.30.460.10">
    <property type="entry name" value="Beta Polymerase, domain 2"/>
    <property type="match status" value="1"/>
</dbReference>
<dbReference type="GO" id="GO:0090071">
    <property type="term" value="P:negative regulation of ribosome biogenesis"/>
    <property type="evidence" value="ECO:0007669"/>
    <property type="project" value="TreeGrafter"/>
</dbReference>
<reference evidence="7" key="1">
    <citation type="submission" date="2025-08" db="UniProtKB">
        <authorList>
            <consortium name="RefSeq"/>
        </authorList>
    </citation>
    <scope>IDENTIFICATION</scope>
</reference>
<dbReference type="GO" id="GO:0043023">
    <property type="term" value="F:ribosomal large subunit binding"/>
    <property type="evidence" value="ECO:0007669"/>
    <property type="project" value="TreeGrafter"/>
</dbReference>
<evidence type="ECO:0000256" key="4">
    <source>
        <dbReference type="ARBA" id="ARBA00053669"/>
    </source>
</evidence>
<dbReference type="OrthoDB" id="21330at2759"/>
<evidence type="ECO:0000256" key="2">
    <source>
        <dbReference type="ARBA" id="ARBA00010574"/>
    </source>
</evidence>
<dbReference type="PANTHER" id="PTHR21043">
    <property type="entry name" value="IOJAP SUPERFAMILY ORTHOLOG"/>
    <property type="match status" value="1"/>
</dbReference>
<gene>
    <name evidence="7" type="primary">malsu1</name>
</gene>
<dbReference type="FunCoup" id="A0A6J2WWJ1">
    <property type="interactions" value="255"/>
</dbReference>
<dbReference type="PANTHER" id="PTHR21043:SF0">
    <property type="entry name" value="MITOCHONDRIAL ASSEMBLY OF RIBOSOMAL LARGE SUBUNIT PROTEIN 1"/>
    <property type="match status" value="1"/>
</dbReference>
<keyword evidence="3" id="KW-0496">Mitochondrion</keyword>
<dbReference type="Pfam" id="PF02410">
    <property type="entry name" value="RsfS"/>
    <property type="match status" value="1"/>
</dbReference>
<evidence type="ECO:0000256" key="1">
    <source>
        <dbReference type="ARBA" id="ARBA00004173"/>
    </source>
</evidence>
<keyword evidence="6" id="KW-1185">Reference proteome</keyword>
<dbReference type="FunFam" id="3.30.460.10:FF:000018">
    <property type="entry name" value="Mitochondrial assembly of ribosomal large subunit 1"/>
    <property type="match status" value="1"/>
</dbReference>
<dbReference type="GeneID" id="115828638"/>
<evidence type="ECO:0000256" key="3">
    <source>
        <dbReference type="ARBA" id="ARBA00023128"/>
    </source>
</evidence>
<dbReference type="SUPFAM" id="SSF81301">
    <property type="entry name" value="Nucleotidyltransferase"/>
    <property type="match status" value="1"/>
</dbReference>
<accession>A0A6J2WWJ1</accession>
<name>A0A6J2WWJ1_CHACN</name>
<comment type="subcellular location">
    <subcellularLocation>
        <location evidence="1">Mitochondrion</location>
    </subcellularLocation>
</comment>
<dbReference type="CTD" id="115416"/>
<dbReference type="RefSeq" id="XP_030648552.1">
    <property type="nucleotide sequence ID" value="XM_030792692.1"/>
</dbReference>
<dbReference type="Proteomes" id="UP000504632">
    <property type="component" value="Chromosome 15"/>
</dbReference>
<dbReference type="NCBIfam" id="TIGR00090">
    <property type="entry name" value="rsfS_iojap_ybeB"/>
    <property type="match status" value="1"/>
</dbReference>
<protein>
    <recommendedName>
        <fullName evidence="5">Mitochondrial assembly of ribosomal large subunit protein 1</fullName>
    </recommendedName>
</protein>
<dbReference type="HAMAP" id="MF_01477">
    <property type="entry name" value="Iojap_RsfS"/>
    <property type="match status" value="1"/>
</dbReference>
<organism evidence="6 7">
    <name type="scientific">Chanos chanos</name>
    <name type="common">Milkfish</name>
    <name type="synonym">Mugil chanos</name>
    <dbReference type="NCBI Taxonomy" id="29144"/>
    <lineage>
        <taxon>Eukaryota</taxon>
        <taxon>Metazoa</taxon>
        <taxon>Chordata</taxon>
        <taxon>Craniata</taxon>
        <taxon>Vertebrata</taxon>
        <taxon>Euteleostomi</taxon>
        <taxon>Actinopterygii</taxon>
        <taxon>Neopterygii</taxon>
        <taxon>Teleostei</taxon>
        <taxon>Ostariophysi</taxon>
        <taxon>Gonorynchiformes</taxon>
        <taxon>Chanidae</taxon>
        <taxon>Chanos</taxon>
    </lineage>
</organism>